<sequence length="215" mass="23018">MTDIVLDVEVRENTGTGGARAARRAGLVPGVLYGGGQDPVAISLKFNEVVRALNSGNLISSLVEISHKGKKQKALTKDIQFHPVKDLPWHIDFYRVKSDSIITVEVSIHVVGEEESPGLKRGGALNIVRHTIEVNCPAGDIPESLDVDVSGLEIGDSIHESELNYPKGVSPAITDRDPTVLTVAASRTETKNDEEDVVEGEEGEGEATEDTEGEA</sequence>
<dbReference type="EMBL" id="DRMJ01000199">
    <property type="protein sequence ID" value="HHL42764.1"/>
    <property type="molecule type" value="Genomic_DNA"/>
</dbReference>
<proteinExistence type="inferred from homology"/>
<feature type="region of interest" description="Disordered" evidence="6">
    <location>
        <begin position="184"/>
        <end position="215"/>
    </location>
</feature>
<keyword evidence="3 5" id="KW-0689">Ribosomal protein</keyword>
<evidence type="ECO:0000256" key="5">
    <source>
        <dbReference type="HAMAP-Rule" id="MF_01334"/>
    </source>
</evidence>
<dbReference type="Gene3D" id="2.40.240.10">
    <property type="entry name" value="Ribosomal Protein L25, Chain P"/>
    <property type="match status" value="1"/>
</dbReference>
<reference evidence="9" key="1">
    <citation type="journal article" date="2020" name="mSystems">
        <title>Genome- and Community-Level Interaction Insights into Carbon Utilization and Element Cycling Functions of Hydrothermarchaeota in Hydrothermal Sediment.</title>
        <authorList>
            <person name="Zhou Z."/>
            <person name="Liu Y."/>
            <person name="Xu W."/>
            <person name="Pan J."/>
            <person name="Luo Z.H."/>
            <person name="Li M."/>
        </authorList>
    </citation>
    <scope>NUCLEOTIDE SEQUENCE [LARGE SCALE GENOMIC DNA]</scope>
    <source>
        <strain evidence="9">HyVt-485</strain>
    </source>
</reference>
<dbReference type="Gene3D" id="2.170.120.20">
    <property type="entry name" value="Ribosomal protein L25, beta domain"/>
    <property type="match status" value="1"/>
</dbReference>
<dbReference type="PANTHER" id="PTHR33284:SF1">
    <property type="entry name" value="RIBOSOMAL PROTEIN L25_GLN-TRNA SYNTHETASE, ANTI-CODON-BINDING DOMAIN-CONTAINING PROTEIN"/>
    <property type="match status" value="1"/>
</dbReference>
<dbReference type="Pfam" id="PF14693">
    <property type="entry name" value="Ribosomal_TL5_C"/>
    <property type="match status" value="1"/>
</dbReference>
<dbReference type="InterPro" id="IPR020057">
    <property type="entry name" value="Ribosomal_bL25_b-dom"/>
</dbReference>
<evidence type="ECO:0000256" key="2">
    <source>
        <dbReference type="ARBA" id="ARBA00022884"/>
    </source>
</evidence>
<dbReference type="InterPro" id="IPR001021">
    <property type="entry name" value="Ribosomal_bL25_long"/>
</dbReference>
<comment type="similarity">
    <text evidence="5">Belongs to the bacterial ribosomal protein bL25 family. CTC subfamily.</text>
</comment>
<dbReference type="PANTHER" id="PTHR33284">
    <property type="entry name" value="RIBOSOMAL PROTEIN L25/GLN-TRNA SYNTHETASE, ANTI-CODON-BINDING DOMAIN-CONTAINING PROTEIN"/>
    <property type="match status" value="1"/>
</dbReference>
<feature type="domain" description="Large ribosomal subunit protein bL25 beta" evidence="8">
    <location>
        <begin position="102"/>
        <end position="187"/>
    </location>
</feature>
<keyword evidence="1 5" id="KW-0699">rRNA-binding</keyword>
<dbReference type="InterPro" id="IPR029751">
    <property type="entry name" value="Ribosomal_L25_dom"/>
</dbReference>
<dbReference type="Pfam" id="PF01386">
    <property type="entry name" value="Ribosomal_L25p"/>
    <property type="match status" value="1"/>
</dbReference>
<keyword evidence="2 5" id="KW-0694">RNA-binding</keyword>
<name>A0A7C5R0D0_9PROT</name>
<dbReference type="GO" id="GO:0003735">
    <property type="term" value="F:structural constituent of ribosome"/>
    <property type="evidence" value="ECO:0007669"/>
    <property type="project" value="InterPro"/>
</dbReference>
<comment type="function">
    <text evidence="5">This is one of the proteins that binds to the 5S RNA in the ribosome where it forms part of the central protuberance.</text>
</comment>
<dbReference type="GO" id="GO:0008097">
    <property type="term" value="F:5S rRNA binding"/>
    <property type="evidence" value="ECO:0007669"/>
    <property type="project" value="InterPro"/>
</dbReference>
<dbReference type="NCBIfam" id="TIGR00731">
    <property type="entry name" value="bL25_bact_ctc"/>
    <property type="match status" value="1"/>
</dbReference>
<feature type="domain" description="Large ribosomal subunit protein bL25 L25" evidence="7">
    <location>
        <begin position="6"/>
        <end position="93"/>
    </location>
</feature>
<dbReference type="InterPro" id="IPR037121">
    <property type="entry name" value="Ribosomal_bL25_C"/>
</dbReference>
<evidence type="ECO:0000256" key="6">
    <source>
        <dbReference type="SAM" id="MobiDB-lite"/>
    </source>
</evidence>
<evidence type="ECO:0000256" key="3">
    <source>
        <dbReference type="ARBA" id="ARBA00022980"/>
    </source>
</evidence>
<dbReference type="InterPro" id="IPR020056">
    <property type="entry name" value="Rbsml_bL25/Gln-tRNA_synth_N"/>
</dbReference>
<dbReference type="HAMAP" id="MF_01334">
    <property type="entry name" value="Ribosomal_bL25_CTC"/>
    <property type="match status" value="1"/>
</dbReference>
<dbReference type="InterPro" id="IPR011035">
    <property type="entry name" value="Ribosomal_bL25/Gln-tRNA_synth"/>
</dbReference>
<dbReference type="SUPFAM" id="SSF50715">
    <property type="entry name" value="Ribosomal protein L25-like"/>
    <property type="match status" value="1"/>
</dbReference>
<evidence type="ECO:0000313" key="9">
    <source>
        <dbReference type="EMBL" id="HHL42764.1"/>
    </source>
</evidence>
<keyword evidence="4 5" id="KW-0687">Ribonucleoprotein</keyword>
<dbReference type="Proteomes" id="UP000885830">
    <property type="component" value="Unassembled WGS sequence"/>
</dbReference>
<dbReference type="CDD" id="cd00495">
    <property type="entry name" value="Ribosomal_L25_TL5_CTC"/>
    <property type="match status" value="1"/>
</dbReference>
<comment type="subunit">
    <text evidence="5">Part of the 50S ribosomal subunit; part of the 5S rRNA/L5/L18/L25 subcomplex. Contacts the 5S rRNA. Binds to the 5S rRNA independently of L5 and L18.</text>
</comment>
<dbReference type="GO" id="GO:0022625">
    <property type="term" value="C:cytosolic large ribosomal subunit"/>
    <property type="evidence" value="ECO:0007669"/>
    <property type="project" value="TreeGrafter"/>
</dbReference>
<dbReference type="GO" id="GO:0006412">
    <property type="term" value="P:translation"/>
    <property type="evidence" value="ECO:0007669"/>
    <property type="project" value="UniProtKB-UniRule"/>
</dbReference>
<protein>
    <recommendedName>
        <fullName evidence="5">Large ribosomal subunit protein bL25</fullName>
    </recommendedName>
    <alternativeName>
        <fullName evidence="5">General stress protein CTC</fullName>
    </alternativeName>
</protein>
<gene>
    <name evidence="5" type="primary">rplY</name>
    <name evidence="5" type="synonym">ctc</name>
    <name evidence="9" type="ORF">ENJ42_04035</name>
</gene>
<comment type="caution">
    <text evidence="9">The sequence shown here is derived from an EMBL/GenBank/DDBJ whole genome shotgun (WGS) entry which is preliminary data.</text>
</comment>
<evidence type="ECO:0000259" key="7">
    <source>
        <dbReference type="Pfam" id="PF01386"/>
    </source>
</evidence>
<dbReference type="AlphaFoldDB" id="A0A7C5R0D0"/>
<organism evidence="9">
    <name type="scientific">Hellea balneolensis</name>
    <dbReference type="NCBI Taxonomy" id="287478"/>
    <lineage>
        <taxon>Bacteria</taxon>
        <taxon>Pseudomonadati</taxon>
        <taxon>Pseudomonadota</taxon>
        <taxon>Alphaproteobacteria</taxon>
        <taxon>Maricaulales</taxon>
        <taxon>Robiginitomaculaceae</taxon>
        <taxon>Hellea</taxon>
    </lineage>
</organism>
<feature type="compositionally biased region" description="Acidic residues" evidence="6">
    <location>
        <begin position="192"/>
        <end position="215"/>
    </location>
</feature>
<evidence type="ECO:0000256" key="1">
    <source>
        <dbReference type="ARBA" id="ARBA00022730"/>
    </source>
</evidence>
<evidence type="ECO:0000259" key="8">
    <source>
        <dbReference type="Pfam" id="PF14693"/>
    </source>
</evidence>
<dbReference type="NCBIfam" id="NF004128">
    <property type="entry name" value="PRK05618.1-2"/>
    <property type="match status" value="1"/>
</dbReference>
<dbReference type="InterPro" id="IPR020930">
    <property type="entry name" value="Ribosomal_uL5_bac-type"/>
</dbReference>
<evidence type="ECO:0000256" key="4">
    <source>
        <dbReference type="ARBA" id="ARBA00023274"/>
    </source>
</evidence>
<accession>A0A7C5R0D0</accession>